<keyword evidence="2" id="KW-1185">Reference proteome</keyword>
<dbReference type="AlphaFoldDB" id="A0A023D6W9"/>
<protein>
    <submittedName>
        <fullName evidence="1">Uncharacterized protein</fullName>
    </submittedName>
</protein>
<reference evidence="1 2" key="2">
    <citation type="journal article" date="2014" name="FEMS Microbiol. Lett.">
        <title>Draft genomic DNA sequence of the facultatively methylotrophic bacterium Acidomonas methanolica type strain MB58.</title>
        <authorList>
            <person name="Higashiura N."/>
            <person name="Hadano H."/>
            <person name="Hirakawa H."/>
            <person name="Matsutani M."/>
            <person name="Takabe S."/>
            <person name="Matsushita K."/>
            <person name="Azuma Y."/>
        </authorList>
    </citation>
    <scope>NUCLEOTIDE SEQUENCE [LARGE SCALE GENOMIC DNA]</scope>
    <source>
        <strain evidence="1 2">MB58</strain>
    </source>
</reference>
<reference evidence="2" key="1">
    <citation type="journal article" date="2014" name="FEMS Microbiol. Lett.">
        <title>Draft Genomic DNA Sequence of the Facultatively Methylotrophic Bacterium Acidomonas methanolica type strain MB58.</title>
        <authorList>
            <person name="Higashiura N."/>
            <person name="Hadano H."/>
            <person name="Hirakawa H."/>
            <person name="Matsutani M."/>
            <person name="Takabe S."/>
            <person name="Matsushita K."/>
            <person name="Azuma Y."/>
        </authorList>
    </citation>
    <scope>NUCLEOTIDE SEQUENCE [LARGE SCALE GENOMIC DNA]</scope>
    <source>
        <strain evidence="2">MB58</strain>
    </source>
</reference>
<dbReference type="RefSeq" id="WP_132127131.1">
    <property type="nucleotide sequence ID" value="NZ_BAND01000083.1"/>
</dbReference>
<dbReference type="OrthoDB" id="9157439at2"/>
<evidence type="ECO:0000313" key="1">
    <source>
        <dbReference type="EMBL" id="GAJ29829.1"/>
    </source>
</evidence>
<proteinExistence type="predicted"/>
<accession>A0A023D6W9</accession>
<organism evidence="1 2">
    <name type="scientific">Acidomonas methanolica NBRC 104435</name>
    <dbReference type="NCBI Taxonomy" id="1231351"/>
    <lineage>
        <taxon>Bacteria</taxon>
        <taxon>Pseudomonadati</taxon>
        <taxon>Pseudomonadota</taxon>
        <taxon>Alphaproteobacteria</taxon>
        <taxon>Acetobacterales</taxon>
        <taxon>Acetobacteraceae</taxon>
        <taxon>Acidomonas</taxon>
    </lineage>
</organism>
<evidence type="ECO:0000313" key="2">
    <source>
        <dbReference type="Proteomes" id="UP000019760"/>
    </source>
</evidence>
<sequence>MNTTPGPWKIYKDGVHPKLDDGIERNGHHAICQCFGPDAWFNQHLIAAAPELVKALEFYADPKVYEPHPHGPAFDHRDISFVARAALAKTKGEAA</sequence>
<name>A0A023D6W9_ACIMT</name>
<comment type="caution">
    <text evidence="1">The sequence shown here is derived from an EMBL/GenBank/DDBJ whole genome shotgun (WGS) entry which is preliminary data.</text>
</comment>
<gene>
    <name evidence="1" type="ORF">Amme_083_004</name>
</gene>
<dbReference type="EMBL" id="BAND01000083">
    <property type="protein sequence ID" value="GAJ29829.1"/>
    <property type="molecule type" value="Genomic_DNA"/>
</dbReference>
<dbReference type="Proteomes" id="UP000019760">
    <property type="component" value="Unassembled WGS sequence"/>
</dbReference>